<dbReference type="PhylomeDB" id="E9GUB9"/>
<dbReference type="PROSITE" id="PS51194">
    <property type="entry name" value="HELICASE_CTER"/>
    <property type="match status" value="1"/>
</dbReference>
<comment type="similarity">
    <text evidence="1">Belongs to the helicase family. RecQ subfamily.</text>
</comment>
<accession>E9GUB9</accession>
<dbReference type="SUPFAM" id="SSF52540">
    <property type="entry name" value="P-loop containing nucleoside triphosphate hydrolases"/>
    <property type="match status" value="1"/>
</dbReference>
<dbReference type="InterPro" id="IPR027417">
    <property type="entry name" value="P-loop_NTPase"/>
</dbReference>
<dbReference type="PANTHER" id="PTHR13710">
    <property type="entry name" value="DNA HELICASE RECQ FAMILY MEMBER"/>
    <property type="match status" value="1"/>
</dbReference>
<evidence type="ECO:0000256" key="1">
    <source>
        <dbReference type="ARBA" id="ARBA00005446"/>
    </source>
</evidence>
<dbReference type="AlphaFoldDB" id="E9GUB9"/>
<dbReference type="Gene3D" id="3.40.50.300">
    <property type="entry name" value="P-loop containing nucleotide triphosphate hydrolases"/>
    <property type="match status" value="1"/>
</dbReference>
<organism evidence="9 10">
    <name type="scientific">Daphnia pulex</name>
    <name type="common">Water flea</name>
    <dbReference type="NCBI Taxonomy" id="6669"/>
    <lineage>
        <taxon>Eukaryota</taxon>
        <taxon>Metazoa</taxon>
        <taxon>Ecdysozoa</taxon>
        <taxon>Arthropoda</taxon>
        <taxon>Crustacea</taxon>
        <taxon>Branchiopoda</taxon>
        <taxon>Diplostraca</taxon>
        <taxon>Cladocera</taxon>
        <taxon>Anomopoda</taxon>
        <taxon>Daphniidae</taxon>
        <taxon>Daphnia</taxon>
    </lineage>
</organism>
<evidence type="ECO:0000256" key="2">
    <source>
        <dbReference type="ARBA" id="ARBA00023125"/>
    </source>
</evidence>
<keyword evidence="2" id="KW-0238">DNA-binding</keyword>
<dbReference type="KEGG" id="dpx:DAPPUDRAFT_322007"/>
<reference evidence="9 10" key="1">
    <citation type="journal article" date="2011" name="Science">
        <title>The ecoresponsive genome of Daphnia pulex.</title>
        <authorList>
            <person name="Colbourne J.K."/>
            <person name="Pfrender M.E."/>
            <person name="Gilbert D."/>
            <person name="Thomas W.K."/>
            <person name="Tucker A."/>
            <person name="Oakley T.H."/>
            <person name="Tokishita S."/>
            <person name="Aerts A."/>
            <person name="Arnold G.J."/>
            <person name="Basu M.K."/>
            <person name="Bauer D.J."/>
            <person name="Caceres C.E."/>
            <person name="Carmel L."/>
            <person name="Casola C."/>
            <person name="Choi J.H."/>
            <person name="Detter J.C."/>
            <person name="Dong Q."/>
            <person name="Dusheyko S."/>
            <person name="Eads B.D."/>
            <person name="Frohlich T."/>
            <person name="Geiler-Samerotte K.A."/>
            <person name="Gerlach D."/>
            <person name="Hatcher P."/>
            <person name="Jogdeo S."/>
            <person name="Krijgsveld J."/>
            <person name="Kriventseva E.V."/>
            <person name="Kultz D."/>
            <person name="Laforsch C."/>
            <person name="Lindquist E."/>
            <person name="Lopez J."/>
            <person name="Manak J.R."/>
            <person name="Muller J."/>
            <person name="Pangilinan J."/>
            <person name="Patwardhan R.P."/>
            <person name="Pitluck S."/>
            <person name="Pritham E.J."/>
            <person name="Rechtsteiner A."/>
            <person name="Rho M."/>
            <person name="Rogozin I.B."/>
            <person name="Sakarya O."/>
            <person name="Salamov A."/>
            <person name="Schaack S."/>
            <person name="Shapiro H."/>
            <person name="Shiga Y."/>
            <person name="Skalitzky C."/>
            <person name="Smith Z."/>
            <person name="Souvorov A."/>
            <person name="Sung W."/>
            <person name="Tang Z."/>
            <person name="Tsuchiya D."/>
            <person name="Tu H."/>
            <person name="Vos H."/>
            <person name="Wang M."/>
            <person name="Wolf Y.I."/>
            <person name="Yamagata H."/>
            <person name="Yamada T."/>
            <person name="Ye Y."/>
            <person name="Shaw J.R."/>
            <person name="Andrews J."/>
            <person name="Crease T.J."/>
            <person name="Tang H."/>
            <person name="Lucas S.M."/>
            <person name="Robertson H.M."/>
            <person name="Bork P."/>
            <person name="Koonin E.V."/>
            <person name="Zdobnov E.M."/>
            <person name="Grigoriev I.V."/>
            <person name="Lynch M."/>
            <person name="Boore J.L."/>
        </authorList>
    </citation>
    <scope>NUCLEOTIDE SEQUENCE [LARGE SCALE GENOMIC DNA]</scope>
</reference>
<dbReference type="InterPro" id="IPR001650">
    <property type="entry name" value="Helicase_C-like"/>
</dbReference>
<comment type="catalytic activity">
    <reaction evidence="5">
        <text>Couples ATP hydrolysis with the unwinding of duplex DNA by translocating in the 3'-5' direction.</text>
        <dbReference type="EC" id="5.6.2.4"/>
    </reaction>
</comment>
<evidence type="ECO:0000259" key="8">
    <source>
        <dbReference type="PROSITE" id="PS51194"/>
    </source>
</evidence>
<gene>
    <name evidence="9" type="ORF">DAPPUDRAFT_322007</name>
</gene>
<proteinExistence type="inferred from homology"/>
<feature type="domain" description="Helicase C-terminal" evidence="8">
    <location>
        <begin position="1"/>
        <end position="68"/>
    </location>
</feature>
<evidence type="ECO:0000313" key="9">
    <source>
        <dbReference type="EMBL" id="EFX76876.1"/>
    </source>
</evidence>
<evidence type="ECO:0000256" key="7">
    <source>
        <dbReference type="ARBA" id="ARBA00044542"/>
    </source>
</evidence>
<dbReference type="FunFam" id="3.40.50.300:FF:003558">
    <property type="entry name" value="Predicted protein"/>
    <property type="match status" value="1"/>
</dbReference>
<dbReference type="HOGENOM" id="CLU_188813_0_0_1"/>
<dbReference type="Proteomes" id="UP000000305">
    <property type="component" value="Unassembled WGS sequence"/>
</dbReference>
<dbReference type="GO" id="GO:0003677">
    <property type="term" value="F:DNA binding"/>
    <property type="evidence" value="ECO:0007669"/>
    <property type="project" value="UniProtKB-KW"/>
</dbReference>
<evidence type="ECO:0000256" key="3">
    <source>
        <dbReference type="ARBA" id="ARBA00023235"/>
    </source>
</evidence>
<dbReference type="InParanoid" id="E9GUB9"/>
<protein>
    <recommendedName>
        <fullName evidence="6">DNA 3'-5' helicase</fullName>
        <ecNumber evidence="6">5.6.2.4</ecNumber>
    </recommendedName>
    <alternativeName>
        <fullName evidence="7">DNA 3'-5' helicase BLM</fullName>
    </alternativeName>
</protein>
<name>E9GUB9_DAPPU</name>
<dbReference type="eggNOG" id="KOG0351">
    <property type="taxonomic scope" value="Eukaryota"/>
</dbReference>
<dbReference type="STRING" id="6669.E9GUB9"/>
<evidence type="ECO:0000256" key="6">
    <source>
        <dbReference type="ARBA" id="ARBA00034808"/>
    </source>
</evidence>
<sequence length="68" mass="7769">MCATVAFGLGINKPDVCFVFHLSIPKSMEGYYQEIGRAGRDGQLAHCVMYYKFSESHVQQSIIDYRNF</sequence>
<dbReference type="GO" id="GO:0043138">
    <property type="term" value="F:3'-5' DNA helicase activity"/>
    <property type="evidence" value="ECO:0007669"/>
    <property type="project" value="UniProtKB-EC"/>
</dbReference>
<dbReference type="Pfam" id="PF00271">
    <property type="entry name" value="Helicase_C"/>
    <property type="match status" value="1"/>
</dbReference>
<dbReference type="EMBL" id="GL732566">
    <property type="protein sequence ID" value="EFX76876.1"/>
    <property type="molecule type" value="Genomic_DNA"/>
</dbReference>
<keyword evidence="3" id="KW-0413">Isomerase</keyword>
<evidence type="ECO:0000256" key="4">
    <source>
        <dbReference type="ARBA" id="ARBA00023242"/>
    </source>
</evidence>
<dbReference type="OrthoDB" id="10261556at2759"/>
<dbReference type="OMA" id="YGDMHRI"/>
<dbReference type="PANTHER" id="PTHR13710:SF153">
    <property type="entry name" value="RECQ-LIKE DNA HELICASE BLM"/>
    <property type="match status" value="1"/>
</dbReference>
<evidence type="ECO:0000313" key="10">
    <source>
        <dbReference type="Proteomes" id="UP000000305"/>
    </source>
</evidence>
<keyword evidence="10" id="KW-1185">Reference proteome</keyword>
<evidence type="ECO:0000256" key="5">
    <source>
        <dbReference type="ARBA" id="ARBA00034617"/>
    </source>
</evidence>
<dbReference type="EC" id="5.6.2.4" evidence="6"/>
<keyword evidence="4" id="KW-0539">Nucleus</keyword>